<dbReference type="InterPro" id="IPR039935">
    <property type="entry name" value="YML079W-like"/>
</dbReference>
<dbReference type="RefSeq" id="WP_183416012.1">
    <property type="nucleotide sequence ID" value="NZ_JACHXA010000003.1"/>
</dbReference>
<feature type="domain" description="DUF985" evidence="1">
    <location>
        <begin position="17"/>
        <end position="145"/>
    </location>
</feature>
<dbReference type="SUPFAM" id="SSF51182">
    <property type="entry name" value="RmlC-like cupins"/>
    <property type="match status" value="1"/>
</dbReference>
<sequence>MVAESQSNGRPQGRAAEIIEALKLCPHPEGGWFVETFRDTAADGRRGTVTQIYYLLAAGERSAWHRVTDATEIWHHFDGAPLQLSLADEAAGRRVVILGKDVQNGEQLNAVVPMGCWQAAHSLGDWTLVGCTVAPAFEFAGFEMAPDGWEP</sequence>
<protein>
    <recommendedName>
        <fullName evidence="1">DUF985 domain-containing protein</fullName>
    </recommendedName>
</protein>
<comment type="caution">
    <text evidence="2">The sequence shown here is derived from an EMBL/GenBank/DDBJ whole genome shotgun (WGS) entry which is preliminary data.</text>
</comment>
<dbReference type="InterPro" id="IPR009327">
    <property type="entry name" value="Cupin_DUF985"/>
</dbReference>
<reference evidence="2 3" key="1">
    <citation type="submission" date="2020-08" db="EMBL/GenBank/DDBJ databases">
        <title>Genomic Encyclopedia of Type Strains, Phase III (KMG-III): the genomes of soil and plant-associated and newly described type strains.</title>
        <authorList>
            <person name="Whitman W."/>
        </authorList>
    </citation>
    <scope>NUCLEOTIDE SEQUENCE [LARGE SCALE GENOMIC DNA]</scope>
    <source>
        <strain evidence="2 3">CECT 8803</strain>
    </source>
</reference>
<proteinExistence type="predicted"/>
<dbReference type="Proteomes" id="UP000581135">
    <property type="component" value="Unassembled WGS sequence"/>
</dbReference>
<evidence type="ECO:0000313" key="3">
    <source>
        <dbReference type="Proteomes" id="UP000581135"/>
    </source>
</evidence>
<dbReference type="EMBL" id="JACHXA010000003">
    <property type="protein sequence ID" value="MBB3065217.1"/>
    <property type="molecule type" value="Genomic_DNA"/>
</dbReference>
<gene>
    <name evidence="2" type="ORF">FHR98_001496</name>
</gene>
<dbReference type="Gene3D" id="2.60.120.10">
    <property type="entry name" value="Jelly Rolls"/>
    <property type="match status" value="1"/>
</dbReference>
<dbReference type="InterPro" id="IPR011051">
    <property type="entry name" value="RmlC_Cupin_sf"/>
</dbReference>
<keyword evidence="3" id="KW-1185">Reference proteome</keyword>
<dbReference type="InterPro" id="IPR014710">
    <property type="entry name" value="RmlC-like_jellyroll"/>
</dbReference>
<evidence type="ECO:0000313" key="2">
    <source>
        <dbReference type="EMBL" id="MBB3065217.1"/>
    </source>
</evidence>
<evidence type="ECO:0000259" key="1">
    <source>
        <dbReference type="Pfam" id="PF06172"/>
    </source>
</evidence>
<name>A0A839SQP7_9PROT</name>
<dbReference type="CDD" id="cd06121">
    <property type="entry name" value="cupin_YML079wp"/>
    <property type="match status" value="1"/>
</dbReference>
<dbReference type="AlphaFoldDB" id="A0A839SQP7"/>
<organism evidence="2 3">
    <name type="scientific">Limibacillus halophilus</name>
    <dbReference type="NCBI Taxonomy" id="1579333"/>
    <lineage>
        <taxon>Bacteria</taxon>
        <taxon>Pseudomonadati</taxon>
        <taxon>Pseudomonadota</taxon>
        <taxon>Alphaproteobacteria</taxon>
        <taxon>Rhodospirillales</taxon>
        <taxon>Rhodovibrionaceae</taxon>
        <taxon>Limibacillus</taxon>
    </lineage>
</organism>
<dbReference type="Pfam" id="PF06172">
    <property type="entry name" value="Cupin_5"/>
    <property type="match status" value="1"/>
</dbReference>
<dbReference type="PANTHER" id="PTHR33387:SF3">
    <property type="entry name" value="DUF985 DOMAIN-CONTAINING PROTEIN"/>
    <property type="match status" value="1"/>
</dbReference>
<dbReference type="PANTHER" id="PTHR33387">
    <property type="entry name" value="RMLC-LIKE JELLY ROLL FOLD PROTEIN"/>
    <property type="match status" value="1"/>
</dbReference>
<accession>A0A839SQP7</accession>